<evidence type="ECO:0000256" key="6">
    <source>
        <dbReference type="ARBA" id="ARBA00022989"/>
    </source>
</evidence>
<evidence type="ECO:0000256" key="1">
    <source>
        <dbReference type="ARBA" id="ARBA00004651"/>
    </source>
</evidence>
<comment type="subcellular location">
    <subcellularLocation>
        <location evidence="1">Cell membrane</location>
        <topology evidence="1">Multi-pass membrane protein</topology>
    </subcellularLocation>
</comment>
<feature type="transmembrane region" description="Helical" evidence="8">
    <location>
        <begin position="170"/>
        <end position="192"/>
    </location>
</feature>
<keyword evidence="3" id="KW-0813">Transport</keyword>
<feature type="transmembrane region" description="Helical" evidence="8">
    <location>
        <begin position="244"/>
        <end position="268"/>
    </location>
</feature>
<dbReference type="STRING" id="764291.STRUR_0610"/>
<comment type="similarity">
    <text evidence="2">Belongs to the ABC-2 integral membrane protein family.</text>
</comment>
<feature type="transmembrane region" description="Helical" evidence="8">
    <location>
        <begin position="213"/>
        <end position="238"/>
    </location>
</feature>
<feature type="transmembrane region" description="Helical" evidence="8">
    <location>
        <begin position="339"/>
        <end position="357"/>
    </location>
</feature>
<dbReference type="eggNOG" id="COG0842">
    <property type="taxonomic scope" value="Bacteria"/>
</dbReference>
<dbReference type="GO" id="GO:0140359">
    <property type="term" value="F:ABC-type transporter activity"/>
    <property type="evidence" value="ECO:0007669"/>
    <property type="project" value="InterPro"/>
</dbReference>
<feature type="transmembrane region" description="Helical" evidence="8">
    <location>
        <begin position="21"/>
        <end position="39"/>
    </location>
</feature>
<dbReference type="PANTHER" id="PTHR30294:SF38">
    <property type="entry name" value="TRANSPORT PERMEASE PROTEIN"/>
    <property type="match status" value="1"/>
</dbReference>
<dbReference type="PANTHER" id="PTHR30294">
    <property type="entry name" value="MEMBRANE COMPONENT OF ABC TRANSPORTER YHHJ-RELATED"/>
    <property type="match status" value="1"/>
</dbReference>
<keyword evidence="11" id="KW-1185">Reference proteome</keyword>
<evidence type="ECO:0000256" key="3">
    <source>
        <dbReference type="ARBA" id="ARBA00022448"/>
    </source>
</evidence>
<dbReference type="RefSeq" id="WP_006739371.1">
    <property type="nucleotide sequence ID" value="NZ_AEUZ02000001.1"/>
</dbReference>
<evidence type="ECO:0000256" key="5">
    <source>
        <dbReference type="ARBA" id="ARBA00022692"/>
    </source>
</evidence>
<keyword evidence="4" id="KW-1003">Cell membrane</keyword>
<dbReference type="Pfam" id="PF12698">
    <property type="entry name" value="ABC2_membrane_3"/>
    <property type="match status" value="1"/>
</dbReference>
<evidence type="ECO:0000313" key="11">
    <source>
        <dbReference type="Proteomes" id="UP000005388"/>
    </source>
</evidence>
<proteinExistence type="inferred from homology"/>
<organism evidence="10 11">
    <name type="scientific">Streptococcus urinalis 2285-97</name>
    <dbReference type="NCBI Taxonomy" id="764291"/>
    <lineage>
        <taxon>Bacteria</taxon>
        <taxon>Bacillati</taxon>
        <taxon>Bacillota</taxon>
        <taxon>Bacilli</taxon>
        <taxon>Lactobacillales</taxon>
        <taxon>Streptococcaceae</taxon>
        <taxon>Streptococcus</taxon>
    </lineage>
</organism>
<dbReference type="InterPro" id="IPR051449">
    <property type="entry name" value="ABC-2_transporter_component"/>
</dbReference>
<reference evidence="10 11" key="1">
    <citation type="journal article" date="2014" name="Int. J. Syst. Evol. Microbiol.">
        <title>Phylogenomics and the dynamic genome evolution of the genus Streptococcus.</title>
        <authorList>
            <consortium name="The Broad Institute Genome Sequencing Platform"/>
            <person name="Richards V.P."/>
            <person name="Palmer S.R."/>
            <person name="Pavinski Bitar P.D."/>
            <person name="Qin X."/>
            <person name="Weinstock G.M."/>
            <person name="Highlander S.K."/>
            <person name="Town C.D."/>
            <person name="Burne R.A."/>
            <person name="Stanhope M.J."/>
        </authorList>
    </citation>
    <scope>NUCLEOTIDE SEQUENCE [LARGE SCALE GENOMIC DNA]</scope>
    <source>
        <strain evidence="10 11">2285-97</strain>
    </source>
</reference>
<accession>G5KD90</accession>
<keyword evidence="5 8" id="KW-0812">Transmembrane</keyword>
<protein>
    <submittedName>
        <fullName evidence="10">ABC transporter, permease protein, DrrB family</fullName>
    </submittedName>
</protein>
<evidence type="ECO:0000259" key="9">
    <source>
        <dbReference type="PROSITE" id="PS51012"/>
    </source>
</evidence>
<keyword evidence="7 8" id="KW-0472">Membrane</keyword>
<evidence type="ECO:0000256" key="7">
    <source>
        <dbReference type="ARBA" id="ARBA00023136"/>
    </source>
</evidence>
<gene>
    <name evidence="10" type="ORF">STRUR_0610</name>
</gene>
<dbReference type="EMBL" id="AEUZ02000001">
    <property type="protein sequence ID" value="EHJ56622.1"/>
    <property type="molecule type" value="Genomic_DNA"/>
</dbReference>
<keyword evidence="6 8" id="KW-1133">Transmembrane helix</keyword>
<comment type="caution">
    <text evidence="10">The sequence shown here is derived from an EMBL/GenBank/DDBJ whole genome shotgun (WGS) entry which is preliminary data.</text>
</comment>
<dbReference type="Proteomes" id="UP000005388">
    <property type="component" value="Unassembled WGS sequence"/>
</dbReference>
<sequence length="363" mass="40610">MRIIAIAKKVIRELFRDKRTLALMFIAPIFIMWLMNVMFSASTTVDLTLGTKNIPNQVQTVLKDADNVTLKKYTSNQNLKDDLNNDKLDATITYQKDNGFRVTYANTDSSKTTYTRQLLKSAIAKSKSVQLQKISQTILAKTKQTTNTSKMTVSEEYAYGNKDTGFFTKMIPILIGFIIFFFVFLISGMALLKERTSGTLDRLLATPVKRIEIVFGYMLSYGLIAIIQSIVIVCSAIWLLDVELVGSIFNVIIISVCLALVALTFGILMSTLAKSEFQMMQFIPLVVMPQLFFSGIIPLESMADWAKGLGKVLPLSYSGDAMTKIILQGKQLNDVLPDITVLLVFLVILTVLNSIGLKRYRKV</sequence>
<evidence type="ECO:0000256" key="2">
    <source>
        <dbReference type="ARBA" id="ARBA00007783"/>
    </source>
</evidence>
<dbReference type="PROSITE" id="PS51012">
    <property type="entry name" value="ABC_TM2"/>
    <property type="match status" value="1"/>
</dbReference>
<name>G5KD90_9STRE</name>
<feature type="transmembrane region" description="Helical" evidence="8">
    <location>
        <begin position="280"/>
        <end position="299"/>
    </location>
</feature>
<dbReference type="AlphaFoldDB" id="G5KD90"/>
<evidence type="ECO:0000313" key="10">
    <source>
        <dbReference type="EMBL" id="EHJ56622.1"/>
    </source>
</evidence>
<evidence type="ECO:0000256" key="8">
    <source>
        <dbReference type="SAM" id="Phobius"/>
    </source>
</evidence>
<dbReference type="GO" id="GO:0005886">
    <property type="term" value="C:plasma membrane"/>
    <property type="evidence" value="ECO:0007669"/>
    <property type="project" value="UniProtKB-SubCell"/>
</dbReference>
<dbReference type="InterPro" id="IPR047817">
    <property type="entry name" value="ABC2_TM_bact-type"/>
</dbReference>
<feature type="domain" description="ABC transmembrane type-2" evidence="9">
    <location>
        <begin position="135"/>
        <end position="360"/>
    </location>
</feature>
<evidence type="ECO:0000256" key="4">
    <source>
        <dbReference type="ARBA" id="ARBA00022475"/>
    </source>
</evidence>
<dbReference type="InterPro" id="IPR013525">
    <property type="entry name" value="ABC2_TM"/>
</dbReference>